<evidence type="ECO:0000256" key="1">
    <source>
        <dbReference type="ARBA" id="ARBA00004141"/>
    </source>
</evidence>
<dbReference type="AlphaFoldDB" id="A0AAV2HCL6"/>
<dbReference type="InterPro" id="IPR013525">
    <property type="entry name" value="ABC2_TM"/>
</dbReference>
<evidence type="ECO:0000256" key="10">
    <source>
        <dbReference type="SAM" id="Phobius"/>
    </source>
</evidence>
<sequence length="675" mass="74234">MELAGGLCRSGSSHRKTARETPVQYGTFDSERLPRADDPVFTVESRFGPNDVVAPAIPAKVPALHAIGLSYVVQERPGQWWNGSCFRAPKKKLVLNNLCMTFISGELTALVGTSGSGKTSLLDVISGRSEGEVTGVVSYKGEQCTRDVMMQKSSYVLQADRLLPTLTVRETLTYMAYLKLPGHSSRAEIEAKVQSVIMDMGLSHVAENRIGGAVIRGVSGGEKRRITIGVQLLKDPDILLLDEPTSGLDAFNAHHLVSSLADIAHKGKLVIMSIHQPRSDIFNLLDKIAILTIGQLAYLGQPGQMVPYFTSIGYPCPQNQNPCDIYIDITSVDRRTPTLVKDTVNRARTLCSTFADSDLQTAILKRITSGLSHHQLSGAFDEVDGEKVDTPSWPRIFTCLLNRMNVHLWRERSFFLGRFVMLPFFVPFILIFLGRLGDNQGSIQDRLGVIYQSSQVPPYVGIINAITLFPVLRDLFYRECHDGLYSTATFIAVYYVHVLPFNIISGVIFTSALYWIAGLNPDLVGFGSFALVCVMLTQFGEVLTVAILGVFRNAQLANNTTALILSASGLVSSGILRTVENMPSFLQWAGYAAIHKYSTEILVGNEFHGLKFSCDTDKTGDVPLGPNLIYDFIKLYYPNALDQMSRNFVLLGAYSVSGFILAILLFKARGIPTLH</sequence>
<dbReference type="Proteomes" id="UP001497497">
    <property type="component" value="Unassembled WGS sequence"/>
</dbReference>
<comment type="similarity">
    <text evidence="2">Belongs to the ABC transporter superfamily. ABCG family. Eye pigment precursor importer (TC 3.A.1.204) subfamily.</text>
</comment>
<keyword evidence="8 10" id="KW-0472">Membrane</keyword>
<evidence type="ECO:0000256" key="2">
    <source>
        <dbReference type="ARBA" id="ARBA00005814"/>
    </source>
</evidence>
<proteinExistence type="inferred from homology"/>
<gene>
    <name evidence="12" type="ORF">GSLYS_00005744001</name>
</gene>
<feature type="region of interest" description="Disordered" evidence="9">
    <location>
        <begin position="1"/>
        <end position="25"/>
    </location>
</feature>
<feature type="transmembrane region" description="Helical" evidence="10">
    <location>
        <begin position="488"/>
        <end position="517"/>
    </location>
</feature>
<feature type="transmembrane region" description="Helical" evidence="10">
    <location>
        <begin position="648"/>
        <end position="666"/>
    </location>
</feature>
<dbReference type="PANTHER" id="PTHR48041:SF113">
    <property type="entry name" value="ATP-BINDING CASSETTE SUB-FAMILY G MEMBER 5"/>
    <property type="match status" value="1"/>
</dbReference>
<evidence type="ECO:0000256" key="8">
    <source>
        <dbReference type="ARBA" id="ARBA00023136"/>
    </source>
</evidence>
<feature type="transmembrane region" description="Helical" evidence="10">
    <location>
        <begin position="523"/>
        <end position="550"/>
    </location>
</feature>
<evidence type="ECO:0000259" key="11">
    <source>
        <dbReference type="PROSITE" id="PS50893"/>
    </source>
</evidence>
<evidence type="ECO:0000256" key="9">
    <source>
        <dbReference type="SAM" id="MobiDB-lite"/>
    </source>
</evidence>
<evidence type="ECO:0000256" key="3">
    <source>
        <dbReference type="ARBA" id="ARBA00022448"/>
    </source>
</evidence>
<comment type="caution">
    <text evidence="12">The sequence shown here is derived from an EMBL/GenBank/DDBJ whole genome shotgun (WGS) entry which is preliminary data.</text>
</comment>
<keyword evidence="13" id="KW-1185">Reference proteome</keyword>
<dbReference type="GO" id="GO:0016324">
    <property type="term" value="C:apical plasma membrane"/>
    <property type="evidence" value="ECO:0007669"/>
    <property type="project" value="TreeGrafter"/>
</dbReference>
<dbReference type="PANTHER" id="PTHR48041">
    <property type="entry name" value="ABC TRANSPORTER G FAMILY MEMBER 28"/>
    <property type="match status" value="1"/>
</dbReference>
<dbReference type="Pfam" id="PF19055">
    <property type="entry name" value="ABC2_membrane_7"/>
    <property type="match status" value="1"/>
</dbReference>
<keyword evidence="3" id="KW-0813">Transport</keyword>
<keyword evidence="6" id="KW-0067">ATP-binding</keyword>
<keyword evidence="4 10" id="KW-0812">Transmembrane</keyword>
<dbReference type="PROSITE" id="PS50893">
    <property type="entry name" value="ABC_TRANSPORTER_2"/>
    <property type="match status" value="1"/>
</dbReference>
<dbReference type="Gene3D" id="3.40.50.300">
    <property type="entry name" value="P-loop containing nucleotide triphosphate hydrolases"/>
    <property type="match status" value="1"/>
</dbReference>
<dbReference type="GO" id="GO:0033344">
    <property type="term" value="P:cholesterol efflux"/>
    <property type="evidence" value="ECO:0007669"/>
    <property type="project" value="TreeGrafter"/>
</dbReference>
<dbReference type="SMART" id="SM00382">
    <property type="entry name" value="AAA"/>
    <property type="match status" value="1"/>
</dbReference>
<protein>
    <recommendedName>
        <fullName evidence="11">ABC transporter domain-containing protein</fullName>
    </recommendedName>
</protein>
<dbReference type="EMBL" id="CAXITT010000094">
    <property type="protein sequence ID" value="CAL1531649.1"/>
    <property type="molecule type" value="Genomic_DNA"/>
</dbReference>
<dbReference type="InterPro" id="IPR003593">
    <property type="entry name" value="AAA+_ATPase"/>
</dbReference>
<evidence type="ECO:0000313" key="13">
    <source>
        <dbReference type="Proteomes" id="UP001497497"/>
    </source>
</evidence>
<reference evidence="12 13" key="1">
    <citation type="submission" date="2024-04" db="EMBL/GenBank/DDBJ databases">
        <authorList>
            <consortium name="Genoscope - CEA"/>
            <person name="William W."/>
        </authorList>
    </citation>
    <scope>NUCLEOTIDE SEQUENCE [LARGE SCALE GENOMIC DNA]</scope>
</reference>
<evidence type="ECO:0000256" key="7">
    <source>
        <dbReference type="ARBA" id="ARBA00022989"/>
    </source>
</evidence>
<dbReference type="InterPro" id="IPR017871">
    <property type="entry name" value="ABC_transporter-like_CS"/>
</dbReference>
<evidence type="ECO:0000313" key="12">
    <source>
        <dbReference type="EMBL" id="CAL1531649.1"/>
    </source>
</evidence>
<dbReference type="GO" id="GO:0043190">
    <property type="term" value="C:ATP-binding cassette (ABC) transporter complex"/>
    <property type="evidence" value="ECO:0007669"/>
    <property type="project" value="TreeGrafter"/>
</dbReference>
<keyword evidence="7 10" id="KW-1133">Transmembrane helix</keyword>
<dbReference type="PROSITE" id="PS00211">
    <property type="entry name" value="ABC_TRANSPORTER_1"/>
    <property type="match status" value="1"/>
</dbReference>
<dbReference type="GO" id="GO:0140359">
    <property type="term" value="F:ABC-type transporter activity"/>
    <property type="evidence" value="ECO:0007669"/>
    <property type="project" value="InterPro"/>
</dbReference>
<keyword evidence="5" id="KW-0547">Nucleotide-binding</keyword>
<comment type="subcellular location">
    <subcellularLocation>
        <location evidence="1">Membrane</location>
        <topology evidence="1">Multi-pass membrane protein</topology>
    </subcellularLocation>
</comment>
<evidence type="ECO:0000256" key="4">
    <source>
        <dbReference type="ARBA" id="ARBA00022692"/>
    </source>
</evidence>
<organism evidence="12 13">
    <name type="scientific">Lymnaea stagnalis</name>
    <name type="common">Great pond snail</name>
    <name type="synonym">Helix stagnalis</name>
    <dbReference type="NCBI Taxonomy" id="6523"/>
    <lineage>
        <taxon>Eukaryota</taxon>
        <taxon>Metazoa</taxon>
        <taxon>Spiralia</taxon>
        <taxon>Lophotrochozoa</taxon>
        <taxon>Mollusca</taxon>
        <taxon>Gastropoda</taxon>
        <taxon>Heterobranchia</taxon>
        <taxon>Euthyneura</taxon>
        <taxon>Panpulmonata</taxon>
        <taxon>Hygrophila</taxon>
        <taxon>Lymnaeoidea</taxon>
        <taxon>Lymnaeidae</taxon>
        <taxon>Lymnaea</taxon>
    </lineage>
</organism>
<accession>A0AAV2HCL6</accession>
<dbReference type="InterPro" id="IPR050352">
    <property type="entry name" value="ABCG_transporters"/>
</dbReference>
<dbReference type="GO" id="GO:0005524">
    <property type="term" value="F:ATP binding"/>
    <property type="evidence" value="ECO:0007669"/>
    <property type="project" value="UniProtKB-KW"/>
</dbReference>
<dbReference type="InterPro" id="IPR043926">
    <property type="entry name" value="ABCG_dom"/>
</dbReference>
<dbReference type="InterPro" id="IPR027417">
    <property type="entry name" value="P-loop_NTPase"/>
</dbReference>
<name>A0AAV2HCL6_LYMST</name>
<dbReference type="InterPro" id="IPR003439">
    <property type="entry name" value="ABC_transporter-like_ATP-bd"/>
</dbReference>
<feature type="domain" description="ABC transporter" evidence="11">
    <location>
        <begin position="64"/>
        <end position="318"/>
    </location>
</feature>
<feature type="transmembrane region" description="Helical" evidence="10">
    <location>
        <begin position="413"/>
        <end position="436"/>
    </location>
</feature>
<dbReference type="Pfam" id="PF01061">
    <property type="entry name" value="ABC2_membrane"/>
    <property type="match status" value="1"/>
</dbReference>
<dbReference type="Pfam" id="PF00005">
    <property type="entry name" value="ABC_tran"/>
    <property type="match status" value="1"/>
</dbReference>
<evidence type="ECO:0000256" key="5">
    <source>
        <dbReference type="ARBA" id="ARBA00022741"/>
    </source>
</evidence>
<dbReference type="SUPFAM" id="SSF52540">
    <property type="entry name" value="P-loop containing nucleoside triphosphate hydrolases"/>
    <property type="match status" value="1"/>
</dbReference>
<dbReference type="GO" id="GO:0042632">
    <property type="term" value="P:cholesterol homeostasis"/>
    <property type="evidence" value="ECO:0007669"/>
    <property type="project" value="TreeGrafter"/>
</dbReference>
<dbReference type="GO" id="GO:0016887">
    <property type="term" value="F:ATP hydrolysis activity"/>
    <property type="evidence" value="ECO:0007669"/>
    <property type="project" value="InterPro"/>
</dbReference>
<evidence type="ECO:0000256" key="6">
    <source>
        <dbReference type="ARBA" id="ARBA00022840"/>
    </source>
</evidence>